<gene>
    <name evidence="1" type="ORF">EZS28_054226</name>
</gene>
<evidence type="ECO:0000313" key="2">
    <source>
        <dbReference type="Proteomes" id="UP000324800"/>
    </source>
</evidence>
<dbReference type="EMBL" id="SNRW01044451">
    <property type="protein sequence ID" value="KAA6324138.1"/>
    <property type="molecule type" value="Genomic_DNA"/>
</dbReference>
<dbReference type="AlphaFoldDB" id="A0A5J4QSP1"/>
<feature type="non-terminal residue" evidence="1">
    <location>
        <position position="114"/>
    </location>
</feature>
<comment type="caution">
    <text evidence="1">The sequence shown here is derived from an EMBL/GenBank/DDBJ whole genome shotgun (WGS) entry which is preliminary data.</text>
</comment>
<name>A0A5J4QSP1_9EUKA</name>
<reference evidence="1 2" key="1">
    <citation type="submission" date="2019-03" db="EMBL/GenBank/DDBJ databases">
        <title>Single cell metagenomics reveals metabolic interactions within the superorganism composed of flagellate Streblomastix strix and complex community of Bacteroidetes bacteria on its surface.</title>
        <authorList>
            <person name="Treitli S.C."/>
            <person name="Kolisko M."/>
            <person name="Husnik F."/>
            <person name="Keeling P."/>
            <person name="Hampl V."/>
        </authorList>
    </citation>
    <scope>NUCLEOTIDE SEQUENCE [LARGE SCALE GENOMIC DNA]</scope>
    <source>
        <strain evidence="1">ST1C</strain>
    </source>
</reference>
<sequence>MPILSTDYSDSGSDNTTFGMLFDPCANPYGTLTMIQQPSSNLGDASPSLIYRHVPASLREIVLVGEIDGLTVGNAYFYNCEMLTSVTVSEGITQIPNQPLSPSHALRGDQFLRG</sequence>
<accession>A0A5J4QSP1</accession>
<organism evidence="1 2">
    <name type="scientific">Streblomastix strix</name>
    <dbReference type="NCBI Taxonomy" id="222440"/>
    <lineage>
        <taxon>Eukaryota</taxon>
        <taxon>Metamonada</taxon>
        <taxon>Preaxostyla</taxon>
        <taxon>Oxymonadida</taxon>
        <taxon>Streblomastigidae</taxon>
        <taxon>Streblomastix</taxon>
    </lineage>
</organism>
<protein>
    <submittedName>
        <fullName evidence="1">Uncharacterized protein</fullName>
    </submittedName>
</protein>
<proteinExistence type="predicted"/>
<evidence type="ECO:0000313" key="1">
    <source>
        <dbReference type="EMBL" id="KAA6324138.1"/>
    </source>
</evidence>
<dbReference type="Proteomes" id="UP000324800">
    <property type="component" value="Unassembled WGS sequence"/>
</dbReference>